<feature type="domain" description="Transcription factor NikR nickel binding C-terminal" evidence="1">
    <location>
        <begin position="59"/>
        <end position="134"/>
    </location>
</feature>
<evidence type="ECO:0000313" key="2">
    <source>
        <dbReference type="EMBL" id="QKI88607.1"/>
    </source>
</evidence>
<dbReference type="Gene3D" id="3.30.70.1150">
    <property type="entry name" value="ACT-like. Chain A, domain 2"/>
    <property type="match status" value="1"/>
</dbReference>
<evidence type="ECO:0000259" key="1">
    <source>
        <dbReference type="Pfam" id="PF08753"/>
    </source>
</evidence>
<evidence type="ECO:0000313" key="3">
    <source>
        <dbReference type="Proteomes" id="UP000504724"/>
    </source>
</evidence>
<dbReference type="InterPro" id="IPR014864">
    <property type="entry name" value="TF_NikR_Ni-bd_C"/>
</dbReference>
<dbReference type="RefSeq" id="WP_173284205.1">
    <property type="nucleotide sequence ID" value="NZ_CP054020.1"/>
</dbReference>
<dbReference type="Pfam" id="PF08753">
    <property type="entry name" value="NikR_C"/>
    <property type="match status" value="1"/>
</dbReference>
<sequence>MKRPSTLIRTSASLPEEVLNELEWLTGQRKLKNRSALLVDLIRKEASAFRQDHTNEVMAGTCTLVYDHSIAGLQQSLNQLKHKYVAEIISTTQVQLMDQHTLEVNLMQGPAQLLKRISDEMMSFKGVKNSNLYLTHSALPPIHTTTDVSRLTQEKKHA</sequence>
<dbReference type="Proteomes" id="UP000504724">
    <property type="component" value="Chromosome"/>
</dbReference>
<organism evidence="2 3">
    <name type="scientific">Thiomicrorhabdus xiamenensis</name>
    <dbReference type="NCBI Taxonomy" id="2739063"/>
    <lineage>
        <taxon>Bacteria</taxon>
        <taxon>Pseudomonadati</taxon>
        <taxon>Pseudomonadota</taxon>
        <taxon>Gammaproteobacteria</taxon>
        <taxon>Thiotrichales</taxon>
        <taxon>Piscirickettsiaceae</taxon>
        <taxon>Thiomicrorhabdus</taxon>
    </lineage>
</organism>
<dbReference type="GO" id="GO:0006355">
    <property type="term" value="P:regulation of DNA-templated transcription"/>
    <property type="evidence" value="ECO:0007669"/>
    <property type="project" value="TreeGrafter"/>
</dbReference>
<accession>A0A7D4TDG0</accession>
<gene>
    <name evidence="2" type="ORF">HQN79_02985</name>
</gene>
<dbReference type="KEGG" id="txa:HQN79_02985"/>
<dbReference type="GO" id="GO:0003677">
    <property type="term" value="F:DNA binding"/>
    <property type="evidence" value="ECO:0007669"/>
    <property type="project" value="TreeGrafter"/>
</dbReference>
<dbReference type="SUPFAM" id="SSF55021">
    <property type="entry name" value="ACT-like"/>
    <property type="match status" value="1"/>
</dbReference>
<dbReference type="PANTHER" id="PTHR34719">
    <property type="entry name" value="NICKEL-RESPONSIVE REGULATOR"/>
    <property type="match status" value="1"/>
</dbReference>
<reference evidence="2 3" key="1">
    <citation type="submission" date="2020-05" db="EMBL/GenBank/DDBJ databases">
        <title>Thiomicrorhabdus sediminis sp.nov. and Thiomicrorhabdus xiamenensis sp.nov., novel sulfur-oxidizing bacteria isolated from coastal sediment.</title>
        <authorList>
            <person name="Liu X."/>
        </authorList>
    </citation>
    <scope>NUCLEOTIDE SEQUENCE [LARGE SCALE GENOMIC DNA]</scope>
    <source>
        <strain evidence="2 3">G2</strain>
    </source>
</reference>
<dbReference type="InterPro" id="IPR045865">
    <property type="entry name" value="ACT-like_dom_sf"/>
</dbReference>
<keyword evidence="3" id="KW-1185">Reference proteome</keyword>
<protein>
    <submittedName>
        <fullName evidence="2">CopG family transcriptional regulator</fullName>
    </submittedName>
</protein>
<dbReference type="InterPro" id="IPR050192">
    <property type="entry name" value="CopG/NikR_regulator"/>
</dbReference>
<dbReference type="InterPro" id="IPR027271">
    <property type="entry name" value="Acetolactate_synth/TF_NikR_C"/>
</dbReference>
<dbReference type="PANTHER" id="PTHR34719:SF2">
    <property type="entry name" value="NICKEL-RESPONSIVE REGULATOR"/>
    <property type="match status" value="1"/>
</dbReference>
<dbReference type="EMBL" id="CP054020">
    <property type="protein sequence ID" value="QKI88607.1"/>
    <property type="molecule type" value="Genomic_DNA"/>
</dbReference>
<dbReference type="AlphaFoldDB" id="A0A7D4TDG0"/>
<proteinExistence type="predicted"/>
<name>A0A7D4TDG0_9GAMM</name>